<keyword evidence="11" id="KW-1185">Reference proteome</keyword>
<dbReference type="PRINTS" id="PR02087">
    <property type="entry name" value="HAUSAUGMINL1"/>
</dbReference>
<name>A0AAD3SCF0_NEPGR</name>
<evidence type="ECO:0000256" key="2">
    <source>
        <dbReference type="ARBA" id="ARBA00005479"/>
    </source>
</evidence>
<dbReference type="GO" id="GO:0005829">
    <property type="term" value="C:cytosol"/>
    <property type="evidence" value="ECO:0007669"/>
    <property type="project" value="TreeGrafter"/>
</dbReference>
<comment type="similarity">
    <text evidence="2">Belongs to the HAUS1 family.</text>
</comment>
<proteinExistence type="inferred from homology"/>
<evidence type="ECO:0000256" key="5">
    <source>
        <dbReference type="ARBA" id="ARBA00022701"/>
    </source>
</evidence>
<dbReference type="GO" id="GO:0070652">
    <property type="term" value="C:HAUS complex"/>
    <property type="evidence" value="ECO:0007669"/>
    <property type="project" value="InterPro"/>
</dbReference>
<comment type="caution">
    <text evidence="10">The sequence shown here is derived from an EMBL/GenBank/DDBJ whole genome shotgun (WGS) entry which is preliminary data.</text>
</comment>
<keyword evidence="4" id="KW-0132">Cell division</keyword>
<keyword evidence="7" id="KW-0175">Coiled coil</keyword>
<dbReference type="EMBL" id="BSYO01000008">
    <property type="protein sequence ID" value="GMH08134.1"/>
    <property type="molecule type" value="Genomic_DNA"/>
</dbReference>
<dbReference type="GO" id="GO:0005874">
    <property type="term" value="C:microtubule"/>
    <property type="evidence" value="ECO:0007669"/>
    <property type="project" value="UniProtKB-KW"/>
</dbReference>
<evidence type="ECO:0000256" key="7">
    <source>
        <dbReference type="ARBA" id="ARBA00023054"/>
    </source>
</evidence>
<dbReference type="GO" id="GO:0051301">
    <property type="term" value="P:cell division"/>
    <property type="evidence" value="ECO:0007669"/>
    <property type="project" value="UniProtKB-KW"/>
</dbReference>
<keyword evidence="5" id="KW-0493">Microtubule</keyword>
<evidence type="ECO:0000256" key="3">
    <source>
        <dbReference type="ARBA" id="ARBA00022490"/>
    </source>
</evidence>
<accession>A0AAD3SCF0</accession>
<protein>
    <recommendedName>
        <fullName evidence="12">HAUS augmin-like complex subunit 1</fullName>
    </recommendedName>
</protein>
<evidence type="ECO:0000256" key="4">
    <source>
        <dbReference type="ARBA" id="ARBA00022618"/>
    </source>
</evidence>
<evidence type="ECO:0000313" key="11">
    <source>
        <dbReference type="Proteomes" id="UP001279734"/>
    </source>
</evidence>
<keyword evidence="6" id="KW-0498">Mitosis</keyword>
<dbReference type="GO" id="GO:0051225">
    <property type="term" value="P:spindle assembly"/>
    <property type="evidence" value="ECO:0007669"/>
    <property type="project" value="InterPro"/>
</dbReference>
<dbReference type="GO" id="GO:0005819">
    <property type="term" value="C:spindle"/>
    <property type="evidence" value="ECO:0007669"/>
    <property type="project" value="UniProtKB-SubCell"/>
</dbReference>
<keyword evidence="8" id="KW-0206">Cytoskeleton</keyword>
<evidence type="ECO:0000256" key="8">
    <source>
        <dbReference type="ARBA" id="ARBA00023212"/>
    </source>
</evidence>
<keyword evidence="3" id="KW-0963">Cytoplasm</keyword>
<organism evidence="10 11">
    <name type="scientific">Nepenthes gracilis</name>
    <name type="common">Slender pitcher plant</name>
    <dbReference type="NCBI Taxonomy" id="150966"/>
    <lineage>
        <taxon>Eukaryota</taxon>
        <taxon>Viridiplantae</taxon>
        <taxon>Streptophyta</taxon>
        <taxon>Embryophyta</taxon>
        <taxon>Tracheophyta</taxon>
        <taxon>Spermatophyta</taxon>
        <taxon>Magnoliopsida</taxon>
        <taxon>eudicotyledons</taxon>
        <taxon>Gunneridae</taxon>
        <taxon>Pentapetalae</taxon>
        <taxon>Caryophyllales</taxon>
        <taxon>Nepenthaceae</taxon>
        <taxon>Nepenthes</taxon>
    </lineage>
</organism>
<gene>
    <name evidence="10" type="ORF">Nepgr_009974</name>
</gene>
<evidence type="ECO:0000313" key="10">
    <source>
        <dbReference type="EMBL" id="GMH08134.1"/>
    </source>
</evidence>
<comment type="subcellular location">
    <subcellularLocation>
        <location evidence="1">Cytoplasm</location>
        <location evidence="1">Cytoskeleton</location>
        <location evidence="1">Spindle</location>
    </subcellularLocation>
</comment>
<evidence type="ECO:0000256" key="6">
    <source>
        <dbReference type="ARBA" id="ARBA00022776"/>
    </source>
</evidence>
<reference evidence="10" key="1">
    <citation type="submission" date="2023-05" db="EMBL/GenBank/DDBJ databases">
        <title>Nepenthes gracilis genome sequencing.</title>
        <authorList>
            <person name="Fukushima K."/>
        </authorList>
    </citation>
    <scope>NUCLEOTIDE SEQUENCE</scope>
    <source>
        <strain evidence="10">SING2019-196</strain>
    </source>
</reference>
<dbReference type="PANTHER" id="PTHR31570">
    <property type="entry name" value="HAUS AUGMIN-LIKE COMPLEX SUBUNIT 1"/>
    <property type="match status" value="1"/>
</dbReference>
<dbReference type="Pfam" id="PF25762">
    <property type="entry name" value="HAUS1"/>
    <property type="match status" value="1"/>
</dbReference>
<keyword evidence="9" id="KW-0131">Cell cycle</keyword>
<evidence type="ECO:0000256" key="1">
    <source>
        <dbReference type="ARBA" id="ARBA00004186"/>
    </source>
</evidence>
<sequence>MSDVVSGSDTEAKGGFDAARIQEVKAWLVSQFDAAGKDVPEFDYTPRSIAHLHKLATISQAKTQAAGIVANDFRQKAAEYHSQAARIREILEAVGLAQESLPANVVSSAQVLASMANLLNIRDTELSSFLVAMGDISLRKTGVEEKRAKVEKDSRVLLDYTRKAIQRLTYLKRILAQLEDEVAPCEAQMENWKTNLALMISKEREYNQRYANYKALLNRVGYTPEISHGVLVEMAEHRKDLEKKTKPILDTLRSYQDLPPDKALAVLAIEDKKRQYAAAEKYLEEVLQSALAST</sequence>
<dbReference type="PANTHER" id="PTHR31570:SF1">
    <property type="entry name" value="HAUS AUGMIN-LIKE COMPLEX SUBUNIT 1"/>
    <property type="match status" value="1"/>
</dbReference>
<dbReference type="Proteomes" id="UP001279734">
    <property type="component" value="Unassembled WGS sequence"/>
</dbReference>
<evidence type="ECO:0008006" key="12">
    <source>
        <dbReference type="Google" id="ProtNLM"/>
    </source>
</evidence>
<evidence type="ECO:0000256" key="9">
    <source>
        <dbReference type="ARBA" id="ARBA00023306"/>
    </source>
</evidence>
<dbReference type="InterPro" id="IPR026243">
    <property type="entry name" value="HAUS1"/>
</dbReference>
<dbReference type="AlphaFoldDB" id="A0AAD3SCF0"/>